<dbReference type="Proteomes" id="UP000734854">
    <property type="component" value="Unassembled WGS sequence"/>
</dbReference>
<gene>
    <name evidence="4" type="ORF">ZIOFF_032216</name>
</gene>
<evidence type="ECO:0000256" key="1">
    <source>
        <dbReference type="PROSITE-ProRule" id="PRU00175"/>
    </source>
</evidence>
<dbReference type="EMBL" id="JACMSC010000009">
    <property type="protein sequence ID" value="KAG6506884.1"/>
    <property type="molecule type" value="Genomic_DNA"/>
</dbReference>
<feature type="region of interest" description="Disordered" evidence="2">
    <location>
        <begin position="293"/>
        <end position="322"/>
    </location>
</feature>
<organism evidence="4 5">
    <name type="scientific">Zingiber officinale</name>
    <name type="common">Ginger</name>
    <name type="synonym">Amomum zingiber</name>
    <dbReference type="NCBI Taxonomy" id="94328"/>
    <lineage>
        <taxon>Eukaryota</taxon>
        <taxon>Viridiplantae</taxon>
        <taxon>Streptophyta</taxon>
        <taxon>Embryophyta</taxon>
        <taxon>Tracheophyta</taxon>
        <taxon>Spermatophyta</taxon>
        <taxon>Magnoliopsida</taxon>
        <taxon>Liliopsida</taxon>
        <taxon>Zingiberales</taxon>
        <taxon>Zingiberaceae</taxon>
        <taxon>Zingiber</taxon>
    </lineage>
</organism>
<evidence type="ECO:0000313" key="4">
    <source>
        <dbReference type="EMBL" id="KAG6506884.1"/>
    </source>
</evidence>
<reference evidence="4 5" key="1">
    <citation type="submission" date="2020-08" db="EMBL/GenBank/DDBJ databases">
        <title>Plant Genome Project.</title>
        <authorList>
            <person name="Zhang R.-G."/>
        </authorList>
    </citation>
    <scope>NUCLEOTIDE SEQUENCE [LARGE SCALE GENOMIC DNA]</scope>
    <source>
        <tissue evidence="4">Rhizome</tissue>
    </source>
</reference>
<feature type="region of interest" description="Disordered" evidence="2">
    <location>
        <begin position="660"/>
        <end position="699"/>
    </location>
</feature>
<dbReference type="GO" id="GO:0008270">
    <property type="term" value="F:zinc ion binding"/>
    <property type="evidence" value="ECO:0007669"/>
    <property type="project" value="UniProtKB-KW"/>
</dbReference>
<evidence type="ECO:0000259" key="3">
    <source>
        <dbReference type="PROSITE" id="PS50089"/>
    </source>
</evidence>
<dbReference type="PANTHER" id="PTHR46519:SF2">
    <property type="entry name" value="RING_U-BOX SUPERFAMILY PROTEIN"/>
    <property type="match status" value="1"/>
</dbReference>
<feature type="region of interest" description="Disordered" evidence="2">
    <location>
        <begin position="34"/>
        <end position="76"/>
    </location>
</feature>
<evidence type="ECO:0000256" key="2">
    <source>
        <dbReference type="SAM" id="MobiDB-lite"/>
    </source>
</evidence>
<dbReference type="Pfam" id="PF13920">
    <property type="entry name" value="zf-C3HC4_3"/>
    <property type="match status" value="1"/>
</dbReference>
<dbReference type="PROSITE" id="PS50089">
    <property type="entry name" value="ZF_RING_2"/>
    <property type="match status" value="1"/>
</dbReference>
<feature type="region of interest" description="Disordered" evidence="2">
    <location>
        <begin position="578"/>
        <end position="603"/>
    </location>
</feature>
<dbReference type="Gene3D" id="3.30.40.10">
    <property type="entry name" value="Zinc/RING finger domain, C3HC4 (zinc finger)"/>
    <property type="match status" value="1"/>
</dbReference>
<feature type="compositionally biased region" description="Basic and acidic residues" evidence="2">
    <location>
        <begin position="218"/>
        <end position="235"/>
    </location>
</feature>
<name>A0A8J5L121_ZINOF</name>
<keyword evidence="5" id="KW-1185">Reference proteome</keyword>
<keyword evidence="1" id="KW-0862">Zinc</keyword>
<proteinExistence type="predicted"/>
<keyword evidence="1" id="KW-0863">Zinc-finger</keyword>
<feature type="domain" description="RING-type" evidence="3">
    <location>
        <begin position="909"/>
        <end position="948"/>
    </location>
</feature>
<dbReference type="PANTHER" id="PTHR46519">
    <property type="entry name" value="RING/U-BOX SUPERFAMILY PROTEIN"/>
    <property type="match status" value="1"/>
</dbReference>
<feature type="region of interest" description="Disordered" evidence="2">
    <location>
        <begin position="215"/>
        <end position="235"/>
    </location>
</feature>
<comment type="caution">
    <text evidence="4">The sequence shown here is derived from an EMBL/GenBank/DDBJ whole genome shotgun (WGS) entry which is preliminary data.</text>
</comment>
<dbReference type="InterPro" id="IPR013083">
    <property type="entry name" value="Znf_RING/FYVE/PHD"/>
</dbReference>
<dbReference type="AlphaFoldDB" id="A0A8J5L121"/>
<dbReference type="CDD" id="cd16647">
    <property type="entry name" value="mRING-HC-C3HC5_NEU1"/>
    <property type="match status" value="1"/>
</dbReference>
<sequence length="961" mass="110490">MADFRQREADLEFRRGLEELVRGHLDGCMGAALSSSSSSPSCVAFAGEDDEEGNAARRRRRSDLEGDDLAESSAAARRQSRVFSRWVARQAEEMITTMERRNRESELMALAGLHTVSMLDPSFLRESRRSPPADAVVERPVAARASSVLQMWRELEDMTSSARTEHRGTVTASALSGQIRSQERDELGGESVNARETEYNSYAQWIRGNIDSSPMRNAADEDHRESNHEQFRDHGDDAREGVRQIVRGWMTESEIPESESRISPSNETQRAQWLGEIERERVRLVREWVQMTSQQQRDARASRREDRQRERNGSADVQSDRFRRESLRLRGRQARLELITRMASERQRELLALSEHRAVSQFEHRHRIQKLKALDVSMLRGRFLRNGVVALDDQVRPPSIAESELGQLREHQQVSGLRVGFHFQSENIVHDEASNQPDPSANQIISVTDEFQDSTVTDLPNVHLEEAQPRSEANNIQQIAEREETLDLESVDHYSTHNMQESPTDVAELEEEDAGRDRVDWEPNIDFGIVGLPEETREPMEEINSNWQENMDQDWPQETTSYDVGEDSHLLEVHGEWHEDEPPDTAEAWQGEQEDPATDRGPNTIRIVDRFIPPDDENIYSMELRELLGRRSVSNLLRSGFRESLDRLVQSYVQRQGTTQFDWDLGRPLPTPAPEEDEDQSRDDQNQATRRSNVFPAPPLPLRPPLWNSGLHHNNWTRQNMHRSEIVRHLPAILKAIVLLQEWDAINDLKADMARLQQGMSNMQKMLEACIDMQVELQRAVRQEVSAALNQSPGEACFDTPVVEYLHSHFPLYDFLSLQWIDNLETPLLEYLHIHFPLYDPLFLQWIDNLETPVLKYLHIHLPLYDPLFLQWIDNLSVPEVSVPLPRLICGEEPSVDGFKWNQVRKGICCVCCHNHIDSLLYRCGHMCTCSMCAHELERSGGKCPLCRAPIVEVVRAYSIV</sequence>
<feature type="compositionally biased region" description="Basic and acidic residues" evidence="2">
    <location>
        <begin position="297"/>
        <end position="322"/>
    </location>
</feature>
<evidence type="ECO:0000313" key="5">
    <source>
        <dbReference type="Proteomes" id="UP000734854"/>
    </source>
</evidence>
<keyword evidence="1" id="KW-0479">Metal-binding</keyword>
<protein>
    <recommendedName>
        <fullName evidence="3">RING-type domain-containing protein</fullName>
    </recommendedName>
</protein>
<dbReference type="InterPro" id="IPR001841">
    <property type="entry name" value="Znf_RING"/>
</dbReference>
<accession>A0A8J5L121</accession>